<feature type="coiled-coil region" evidence="1">
    <location>
        <begin position="205"/>
        <end position="245"/>
    </location>
</feature>
<dbReference type="Pfam" id="PF13476">
    <property type="entry name" value="AAA_23"/>
    <property type="match status" value="1"/>
</dbReference>
<dbReference type="SUPFAM" id="SSF52540">
    <property type="entry name" value="P-loop containing nucleoside triphosphate hydrolases"/>
    <property type="match status" value="1"/>
</dbReference>
<accession>A0A3G3BVU5</accession>
<evidence type="ECO:0000313" key="4">
    <source>
        <dbReference type="Proteomes" id="UP000275028"/>
    </source>
</evidence>
<reference evidence="3 4" key="1">
    <citation type="submission" date="2018-09" db="EMBL/GenBank/DDBJ databases">
        <title>Comparative Genomic Analysis of Eight Novel Haloalkaliphilic Bacteriophages from Lake Elmenteita, Kenya.</title>
        <authorList>
            <person name="Akhwale J.K."/>
        </authorList>
    </citation>
    <scope>NUCLEOTIDE SEQUENCE [LARGE SCALE GENOMIC DNA]</scope>
</reference>
<dbReference type="PANTHER" id="PTHR32114:SF2">
    <property type="entry name" value="ABC TRANSPORTER ABCH.3"/>
    <property type="match status" value="1"/>
</dbReference>
<dbReference type="InterPro" id="IPR038729">
    <property type="entry name" value="Rad50/SbcC_AAA"/>
</dbReference>
<name>A0A3G3BVU5_9CAUD</name>
<sequence length="471" mass="51634">MPYITGVSIQGFQSHTGSFLQLGPGLNVITGPSDSGKTAVIRAVRWVAFGEPSGDAFVNEKTGEALVAIQMDNGVTITKRRKSKKTTYLLQADPGDEGQLFEKAEVPEEVKVALGINKQTFGDFVTALNFAFQLEAPFLISETASAGAKILGKLAGTEEVDGAIKDVSKDTYQARQERSQAEKDIAEVNGQLLEFAGLEQEKQLLETIEYLLGEVEADVNNLENLKQQQADLDTIKESLHRAAERLAQLAHVPELEADLKDVEKAQQRYDTLLDLFETLGKATATVETLTQKLESYTDLAAAAEFVEVITTDQERLTNIFNLSTLYTDYAQQENKLLLQLVRLEGVDEAQGLLTAAETAYESKSQLLDLELRYNKYQNDINIAQDKLAGLQQLKEGQGILEAVTAQQKQIDALQALYDDHAVKATNTQRYVTWLEQAKNDEAAAKLALTEAWEAAGGICPLCEQTHKGGGC</sequence>
<organism evidence="3 4">
    <name type="scientific">Bacillus phage vB_BboS-125</name>
    <dbReference type="NCBI Taxonomy" id="2419618"/>
    <lineage>
        <taxon>Viruses</taxon>
        <taxon>Duplodnaviria</taxon>
        <taxon>Heunggongvirae</taxon>
        <taxon>Uroviricota</taxon>
        <taxon>Caudoviricetes</taxon>
        <taxon>Elmenteitavirus</taxon>
        <taxon>Elmenteitavirus ev125</taxon>
    </lineage>
</organism>
<feature type="coiled-coil region" evidence="1">
    <location>
        <begin position="366"/>
        <end position="393"/>
    </location>
</feature>
<dbReference type="GO" id="GO:0016887">
    <property type="term" value="F:ATP hydrolysis activity"/>
    <property type="evidence" value="ECO:0007669"/>
    <property type="project" value="InterPro"/>
</dbReference>
<dbReference type="Gene3D" id="3.40.50.300">
    <property type="entry name" value="P-loop containing nucleotide triphosphate hydrolases"/>
    <property type="match status" value="1"/>
</dbReference>
<dbReference type="Proteomes" id="UP000275028">
    <property type="component" value="Segment"/>
</dbReference>
<dbReference type="PANTHER" id="PTHR32114">
    <property type="entry name" value="ABC TRANSPORTER ABCH.3"/>
    <property type="match status" value="1"/>
</dbReference>
<dbReference type="InterPro" id="IPR027417">
    <property type="entry name" value="P-loop_NTPase"/>
</dbReference>
<keyword evidence="1" id="KW-0175">Coiled coil</keyword>
<dbReference type="EMBL" id="MH884509">
    <property type="protein sequence ID" value="AYP68402.1"/>
    <property type="molecule type" value="Genomic_DNA"/>
</dbReference>
<proteinExistence type="predicted"/>
<protein>
    <submittedName>
        <fullName evidence="3">Chromosome segregation protein</fullName>
    </submittedName>
</protein>
<dbReference type="GO" id="GO:0006302">
    <property type="term" value="P:double-strand break repair"/>
    <property type="evidence" value="ECO:0007669"/>
    <property type="project" value="InterPro"/>
</dbReference>
<feature type="domain" description="Rad50/SbcC-type AAA" evidence="2">
    <location>
        <begin position="7"/>
        <end position="296"/>
    </location>
</feature>
<keyword evidence="4" id="KW-1185">Reference proteome</keyword>
<evidence type="ECO:0000259" key="2">
    <source>
        <dbReference type="Pfam" id="PF13476"/>
    </source>
</evidence>
<evidence type="ECO:0000256" key="1">
    <source>
        <dbReference type="SAM" id="Coils"/>
    </source>
</evidence>
<evidence type="ECO:0000313" key="3">
    <source>
        <dbReference type="EMBL" id="AYP68402.1"/>
    </source>
</evidence>
<gene>
    <name evidence="3" type="ORF">BboS125_00032</name>
</gene>